<feature type="chain" id="PRO_5016613394" description="Extracellular membrane protein CFEM domain-containing protein" evidence="1">
    <location>
        <begin position="20"/>
        <end position="208"/>
    </location>
</feature>
<protein>
    <recommendedName>
        <fullName evidence="4">Extracellular membrane protein CFEM domain-containing protein</fullName>
    </recommendedName>
</protein>
<dbReference type="RefSeq" id="XP_031874393.1">
    <property type="nucleotide sequence ID" value="XM_032010339.1"/>
</dbReference>
<dbReference type="Proteomes" id="UP000254866">
    <property type="component" value="Unassembled WGS sequence"/>
</dbReference>
<dbReference type="GeneID" id="43594565"/>
<gene>
    <name evidence="2" type="ORF">BP5553_01716</name>
</gene>
<sequence length="208" mass="22256">MKFLMVLSLLAMAPSWIDAIGCTNCLGQNVDKIRLGCFTGCSDAFTVGTNELLACRQSCTDFVFNRKCCSSTCSNSAKTCLANIGLAKRDFSGDEDTYEVEDLESPDLHSRHPRSFAVTDSTYSDIDRRLDKGKACCTAAKAAFTASVPLIAPAYNGDFGDDQLAGLILIAVGTAGTWACSKSFGINCHFFKYGPPAPAAKRSLLVTD</sequence>
<feature type="signal peptide" evidence="1">
    <location>
        <begin position="1"/>
        <end position="19"/>
    </location>
</feature>
<dbReference type="EMBL" id="NPIC01000001">
    <property type="protein sequence ID" value="RDL41737.1"/>
    <property type="molecule type" value="Genomic_DNA"/>
</dbReference>
<keyword evidence="1" id="KW-0732">Signal</keyword>
<evidence type="ECO:0008006" key="4">
    <source>
        <dbReference type="Google" id="ProtNLM"/>
    </source>
</evidence>
<name>A0A370U1T9_9HELO</name>
<dbReference type="OrthoDB" id="4710131at2759"/>
<reference evidence="2 3" key="1">
    <citation type="journal article" date="2018" name="IMA Fungus">
        <title>IMA Genome-F 9: Draft genome sequence of Annulohypoxylon stygium, Aspergillus mulundensis, Berkeleyomyces basicola (syn. Thielaviopsis basicola), Ceratocystis smalleyi, two Cercospora beticola strains, Coleophoma cylindrospora, Fusarium fracticaudum, Phialophora cf. hyalina, and Morchella septimelata.</title>
        <authorList>
            <person name="Wingfield B.D."/>
            <person name="Bills G.F."/>
            <person name="Dong Y."/>
            <person name="Huang W."/>
            <person name="Nel W.J."/>
            <person name="Swalarsk-Parry B.S."/>
            <person name="Vaghefi N."/>
            <person name="Wilken P.M."/>
            <person name="An Z."/>
            <person name="de Beer Z.W."/>
            <person name="De Vos L."/>
            <person name="Chen L."/>
            <person name="Duong T.A."/>
            <person name="Gao Y."/>
            <person name="Hammerbacher A."/>
            <person name="Kikkert J.R."/>
            <person name="Li Y."/>
            <person name="Li H."/>
            <person name="Li K."/>
            <person name="Li Q."/>
            <person name="Liu X."/>
            <person name="Ma X."/>
            <person name="Naidoo K."/>
            <person name="Pethybridge S.J."/>
            <person name="Sun J."/>
            <person name="Steenkamp E.T."/>
            <person name="van der Nest M.A."/>
            <person name="van Wyk S."/>
            <person name="Wingfield M.J."/>
            <person name="Xiong C."/>
            <person name="Yue Q."/>
            <person name="Zhang X."/>
        </authorList>
    </citation>
    <scope>NUCLEOTIDE SEQUENCE [LARGE SCALE GENOMIC DNA]</scope>
    <source>
        <strain evidence="2 3">BP 5553</strain>
    </source>
</reference>
<dbReference type="AlphaFoldDB" id="A0A370U1T9"/>
<evidence type="ECO:0000256" key="1">
    <source>
        <dbReference type="SAM" id="SignalP"/>
    </source>
</evidence>
<organism evidence="2 3">
    <name type="scientific">Venustampulla echinocandica</name>
    <dbReference type="NCBI Taxonomy" id="2656787"/>
    <lineage>
        <taxon>Eukaryota</taxon>
        <taxon>Fungi</taxon>
        <taxon>Dikarya</taxon>
        <taxon>Ascomycota</taxon>
        <taxon>Pezizomycotina</taxon>
        <taxon>Leotiomycetes</taxon>
        <taxon>Helotiales</taxon>
        <taxon>Pleuroascaceae</taxon>
        <taxon>Venustampulla</taxon>
    </lineage>
</organism>
<comment type="caution">
    <text evidence="2">The sequence shown here is derived from an EMBL/GenBank/DDBJ whole genome shotgun (WGS) entry which is preliminary data.</text>
</comment>
<keyword evidence="3" id="KW-1185">Reference proteome</keyword>
<evidence type="ECO:0000313" key="3">
    <source>
        <dbReference type="Proteomes" id="UP000254866"/>
    </source>
</evidence>
<proteinExistence type="predicted"/>
<evidence type="ECO:0000313" key="2">
    <source>
        <dbReference type="EMBL" id="RDL41737.1"/>
    </source>
</evidence>
<accession>A0A370U1T9</accession>